<evidence type="ECO:0000256" key="9">
    <source>
        <dbReference type="ARBA" id="ARBA00022833"/>
    </source>
</evidence>
<dbReference type="EC" id="2.3.2.27" evidence="4"/>
<dbReference type="Proteomes" id="UP001162156">
    <property type="component" value="Unassembled WGS sequence"/>
</dbReference>
<accession>A0AAV8WVZ9</accession>
<dbReference type="PROSITE" id="PS50089">
    <property type="entry name" value="ZF_RING_2"/>
    <property type="match status" value="1"/>
</dbReference>
<evidence type="ECO:0000256" key="5">
    <source>
        <dbReference type="ARBA" id="ARBA00022679"/>
    </source>
</evidence>
<evidence type="ECO:0000259" key="11">
    <source>
        <dbReference type="PROSITE" id="PS50089"/>
    </source>
</evidence>
<evidence type="ECO:0000256" key="8">
    <source>
        <dbReference type="ARBA" id="ARBA00022786"/>
    </source>
</evidence>
<evidence type="ECO:0000256" key="3">
    <source>
        <dbReference type="ARBA" id="ARBA00009119"/>
    </source>
</evidence>
<sequence length="154" mass="17955">MQIHSVRGQKDQMAASLEREILAEFECPICLCYMAPPIMQCKVGHSFCQHCFKLVARCPQCRAPKGYSRNFSLEKIYNMLSFSCEFSVNGCRFVAKRQSLTEHEQFCKYSQRQCPLRHNTNCRWKGLKRQLEQHCSEVHPHNIIFNSEKKTCGS</sequence>
<dbReference type="InterPro" id="IPR004162">
    <property type="entry name" value="SINA-like_animal"/>
</dbReference>
<evidence type="ECO:0000256" key="7">
    <source>
        <dbReference type="ARBA" id="ARBA00022771"/>
    </source>
</evidence>
<dbReference type="AlphaFoldDB" id="A0AAV8WVZ9"/>
<proteinExistence type="inferred from homology"/>
<reference evidence="13" key="1">
    <citation type="journal article" date="2023" name="Insect Mol. Biol.">
        <title>Genome sequencing provides insights into the evolution of gene families encoding plant cell wall-degrading enzymes in longhorned beetles.</title>
        <authorList>
            <person name="Shin N.R."/>
            <person name="Okamura Y."/>
            <person name="Kirsch R."/>
            <person name="Pauchet Y."/>
        </authorList>
    </citation>
    <scope>NUCLEOTIDE SEQUENCE</scope>
    <source>
        <strain evidence="13">RBIC_L_NR</strain>
    </source>
</reference>
<dbReference type="GO" id="GO:0061630">
    <property type="term" value="F:ubiquitin protein ligase activity"/>
    <property type="evidence" value="ECO:0007669"/>
    <property type="project" value="UniProtKB-EC"/>
</dbReference>
<evidence type="ECO:0000256" key="6">
    <source>
        <dbReference type="ARBA" id="ARBA00022723"/>
    </source>
</evidence>
<dbReference type="PANTHER" id="PTHR45877:SF2">
    <property type="entry name" value="E3 UBIQUITIN-PROTEIN LIGASE SINA-RELATED"/>
    <property type="match status" value="1"/>
</dbReference>
<dbReference type="InterPro" id="IPR049548">
    <property type="entry name" value="Sina-like_RING"/>
</dbReference>
<dbReference type="GO" id="GO:0031624">
    <property type="term" value="F:ubiquitin conjugating enzyme binding"/>
    <property type="evidence" value="ECO:0007669"/>
    <property type="project" value="TreeGrafter"/>
</dbReference>
<dbReference type="InterPro" id="IPR013010">
    <property type="entry name" value="Znf_SIAH"/>
</dbReference>
<dbReference type="GO" id="GO:0043161">
    <property type="term" value="P:proteasome-mediated ubiquitin-dependent protein catabolic process"/>
    <property type="evidence" value="ECO:0007669"/>
    <property type="project" value="TreeGrafter"/>
</dbReference>
<dbReference type="Pfam" id="PF21362">
    <property type="entry name" value="Sina_RING"/>
    <property type="match status" value="1"/>
</dbReference>
<comment type="pathway">
    <text evidence="2">Protein modification; protein ubiquitination.</text>
</comment>
<dbReference type="SUPFAM" id="SSF57850">
    <property type="entry name" value="RING/U-box"/>
    <property type="match status" value="1"/>
</dbReference>
<keyword evidence="9" id="KW-0862">Zinc</keyword>
<evidence type="ECO:0000313" key="13">
    <source>
        <dbReference type="EMBL" id="KAJ8930351.1"/>
    </source>
</evidence>
<keyword evidence="14" id="KW-1185">Reference proteome</keyword>
<comment type="caution">
    <text evidence="13">The sequence shown here is derived from an EMBL/GenBank/DDBJ whole genome shotgun (WGS) entry which is preliminary data.</text>
</comment>
<keyword evidence="6" id="KW-0479">Metal-binding</keyword>
<dbReference type="PROSITE" id="PS51081">
    <property type="entry name" value="ZF_SIAH"/>
    <property type="match status" value="1"/>
</dbReference>
<evidence type="ECO:0000259" key="12">
    <source>
        <dbReference type="PROSITE" id="PS51081"/>
    </source>
</evidence>
<keyword evidence="7 10" id="KW-0863">Zinc-finger</keyword>
<dbReference type="Gene3D" id="3.30.40.10">
    <property type="entry name" value="Zinc/RING finger domain, C3HC4 (zinc finger)"/>
    <property type="match status" value="2"/>
</dbReference>
<organism evidence="13 14">
    <name type="scientific">Rhamnusium bicolor</name>
    <dbReference type="NCBI Taxonomy" id="1586634"/>
    <lineage>
        <taxon>Eukaryota</taxon>
        <taxon>Metazoa</taxon>
        <taxon>Ecdysozoa</taxon>
        <taxon>Arthropoda</taxon>
        <taxon>Hexapoda</taxon>
        <taxon>Insecta</taxon>
        <taxon>Pterygota</taxon>
        <taxon>Neoptera</taxon>
        <taxon>Endopterygota</taxon>
        <taxon>Coleoptera</taxon>
        <taxon>Polyphaga</taxon>
        <taxon>Cucujiformia</taxon>
        <taxon>Chrysomeloidea</taxon>
        <taxon>Cerambycidae</taxon>
        <taxon>Lepturinae</taxon>
        <taxon>Rhagiini</taxon>
        <taxon>Rhamnusium</taxon>
    </lineage>
</organism>
<dbReference type="GO" id="GO:0005737">
    <property type="term" value="C:cytoplasm"/>
    <property type="evidence" value="ECO:0007669"/>
    <property type="project" value="TreeGrafter"/>
</dbReference>
<comment type="catalytic activity">
    <reaction evidence="1">
        <text>S-ubiquitinyl-[E2 ubiquitin-conjugating enzyme]-L-cysteine + [acceptor protein]-L-lysine = [E2 ubiquitin-conjugating enzyme]-L-cysteine + N(6)-ubiquitinyl-[acceptor protein]-L-lysine.</text>
        <dbReference type="EC" id="2.3.2.27"/>
    </reaction>
</comment>
<protein>
    <recommendedName>
        <fullName evidence="4">RING-type E3 ubiquitin transferase</fullName>
        <ecNumber evidence="4">2.3.2.27</ecNumber>
    </recommendedName>
</protein>
<name>A0AAV8WVZ9_9CUCU</name>
<evidence type="ECO:0000256" key="4">
    <source>
        <dbReference type="ARBA" id="ARBA00012483"/>
    </source>
</evidence>
<evidence type="ECO:0000256" key="2">
    <source>
        <dbReference type="ARBA" id="ARBA00004906"/>
    </source>
</evidence>
<evidence type="ECO:0000256" key="10">
    <source>
        <dbReference type="PROSITE-ProRule" id="PRU00455"/>
    </source>
</evidence>
<keyword evidence="8" id="KW-0833">Ubl conjugation pathway</keyword>
<dbReference type="InterPro" id="IPR013083">
    <property type="entry name" value="Znf_RING/FYVE/PHD"/>
</dbReference>
<evidence type="ECO:0000256" key="1">
    <source>
        <dbReference type="ARBA" id="ARBA00000900"/>
    </source>
</evidence>
<dbReference type="Pfam" id="PF21361">
    <property type="entry name" value="Sina_ZnF"/>
    <property type="match status" value="1"/>
</dbReference>
<evidence type="ECO:0000313" key="14">
    <source>
        <dbReference type="Proteomes" id="UP001162156"/>
    </source>
</evidence>
<dbReference type="GO" id="GO:0008270">
    <property type="term" value="F:zinc ion binding"/>
    <property type="evidence" value="ECO:0007669"/>
    <property type="project" value="UniProtKB-KW"/>
</dbReference>
<dbReference type="SUPFAM" id="SSF49599">
    <property type="entry name" value="TRAF domain-like"/>
    <property type="match status" value="1"/>
</dbReference>
<dbReference type="PANTHER" id="PTHR45877">
    <property type="entry name" value="E3 UBIQUITIN-PROTEIN LIGASE SIAH2"/>
    <property type="match status" value="1"/>
</dbReference>
<feature type="domain" description="RING-type" evidence="11">
    <location>
        <begin position="27"/>
        <end position="62"/>
    </location>
</feature>
<keyword evidence="5" id="KW-0808">Transferase</keyword>
<dbReference type="EMBL" id="JANEYF010004689">
    <property type="protein sequence ID" value="KAJ8930351.1"/>
    <property type="molecule type" value="Genomic_DNA"/>
</dbReference>
<gene>
    <name evidence="13" type="ORF">NQ314_016848</name>
</gene>
<comment type="similarity">
    <text evidence="3">Belongs to the SINA (Seven in absentia) family.</text>
</comment>
<feature type="domain" description="SIAH-type" evidence="12">
    <location>
        <begin position="79"/>
        <end position="140"/>
    </location>
</feature>
<dbReference type="InterPro" id="IPR001841">
    <property type="entry name" value="Znf_RING"/>
</dbReference>